<dbReference type="SUPFAM" id="SSF55811">
    <property type="entry name" value="Nudix"/>
    <property type="match status" value="1"/>
</dbReference>
<accession>A0A1G2CSF0</accession>
<sequence length="313" mass="35347">MQTLFEWDFNHTKGVAVKGIGEIPDILERNAQEFAPGMGDFSFMTNLIERILENQKTLDDIITKAAPDWPIDRISIVDRNILRIGLYELLFSDRTEVPPKVAINEAIELAKTFGGENSGKFINGVLGAVYKEMGEPQKEETSSKKKNNNQGLDLSKIPLEKLGGAVVFALHGGQVYLALVHDIFGHWTLSKGHIKEGENEENGTIRRIKEEISLDIKIIWKIGENEYIASHPEKGKIRKHVSYFLGESPYRELNLEKEKKEGLDDARWFKLSDISDLNIYDDILPLIAKGVEKIPHQNSIKQNLGGQTKKSKK</sequence>
<evidence type="ECO:0000256" key="4">
    <source>
        <dbReference type="ARBA" id="ARBA00023015"/>
    </source>
</evidence>
<dbReference type="GO" id="GO:0031564">
    <property type="term" value="P:transcription antitermination"/>
    <property type="evidence" value="ECO:0007669"/>
    <property type="project" value="UniProtKB-KW"/>
</dbReference>
<dbReference type="PROSITE" id="PS51462">
    <property type="entry name" value="NUDIX"/>
    <property type="match status" value="1"/>
</dbReference>
<evidence type="ECO:0000259" key="7">
    <source>
        <dbReference type="PROSITE" id="PS51462"/>
    </source>
</evidence>
<dbReference type="GO" id="GO:0006353">
    <property type="term" value="P:DNA-templated transcription termination"/>
    <property type="evidence" value="ECO:0007669"/>
    <property type="project" value="UniProtKB-UniRule"/>
</dbReference>
<keyword evidence="2 6" id="KW-0889">Transcription antitermination</keyword>
<dbReference type="Proteomes" id="UP000178841">
    <property type="component" value="Unassembled WGS sequence"/>
</dbReference>
<reference evidence="8 9" key="1">
    <citation type="journal article" date="2016" name="Nat. Commun.">
        <title>Thousands of microbial genomes shed light on interconnected biogeochemical processes in an aquifer system.</title>
        <authorList>
            <person name="Anantharaman K."/>
            <person name="Brown C.T."/>
            <person name="Hug L.A."/>
            <person name="Sharon I."/>
            <person name="Castelle C.J."/>
            <person name="Probst A.J."/>
            <person name="Thomas B.C."/>
            <person name="Singh A."/>
            <person name="Wilkins M.J."/>
            <person name="Karaoz U."/>
            <person name="Brodie E.L."/>
            <person name="Williams K.H."/>
            <person name="Hubbard S.S."/>
            <person name="Banfield J.F."/>
        </authorList>
    </citation>
    <scope>NUCLEOTIDE SEQUENCE [LARGE SCALE GENOMIC DNA]</scope>
</reference>
<evidence type="ECO:0000256" key="1">
    <source>
        <dbReference type="ARBA" id="ARBA00005952"/>
    </source>
</evidence>
<keyword evidence="3 6" id="KW-0694">RNA-binding</keyword>
<evidence type="ECO:0000256" key="6">
    <source>
        <dbReference type="HAMAP-Rule" id="MF_00073"/>
    </source>
</evidence>
<evidence type="ECO:0000256" key="2">
    <source>
        <dbReference type="ARBA" id="ARBA00022814"/>
    </source>
</evidence>
<name>A0A1G2CSF0_9BACT</name>
<organism evidence="8 9">
    <name type="scientific">Candidatus Lloydbacteria bacterium RIFCSPHIGHO2_01_FULL_41_20</name>
    <dbReference type="NCBI Taxonomy" id="1798657"/>
    <lineage>
        <taxon>Bacteria</taxon>
        <taxon>Candidatus Lloydiibacteriota</taxon>
    </lineage>
</organism>
<dbReference type="InterPro" id="IPR015797">
    <property type="entry name" value="NUDIX_hydrolase-like_dom_sf"/>
</dbReference>
<evidence type="ECO:0000313" key="9">
    <source>
        <dbReference type="Proteomes" id="UP000178841"/>
    </source>
</evidence>
<dbReference type="Gene3D" id="3.90.79.10">
    <property type="entry name" value="Nucleoside Triphosphate Pyrophosphohydrolase"/>
    <property type="match status" value="1"/>
</dbReference>
<evidence type="ECO:0000313" key="8">
    <source>
        <dbReference type="EMBL" id="OGZ03680.1"/>
    </source>
</evidence>
<dbReference type="InterPro" id="IPR035926">
    <property type="entry name" value="NusB-like_sf"/>
</dbReference>
<protein>
    <recommendedName>
        <fullName evidence="6">Transcription antitermination protein NusB</fullName>
    </recommendedName>
    <alternativeName>
        <fullName evidence="6">Antitermination factor NusB</fullName>
    </alternativeName>
</protein>
<comment type="similarity">
    <text evidence="1 6">Belongs to the NusB family.</text>
</comment>
<dbReference type="PANTHER" id="PTHR11078">
    <property type="entry name" value="N UTILIZATION SUBSTANCE PROTEIN B-RELATED"/>
    <property type="match status" value="1"/>
</dbReference>
<evidence type="ECO:0000256" key="5">
    <source>
        <dbReference type="ARBA" id="ARBA00023163"/>
    </source>
</evidence>
<dbReference type="GO" id="GO:0005829">
    <property type="term" value="C:cytosol"/>
    <property type="evidence" value="ECO:0007669"/>
    <property type="project" value="TreeGrafter"/>
</dbReference>
<proteinExistence type="inferred from homology"/>
<dbReference type="SUPFAM" id="SSF48013">
    <property type="entry name" value="NusB-like"/>
    <property type="match status" value="1"/>
</dbReference>
<gene>
    <name evidence="6" type="primary">nusB</name>
    <name evidence="8" type="ORF">A2648_01855</name>
</gene>
<dbReference type="Pfam" id="PF01029">
    <property type="entry name" value="NusB"/>
    <property type="match status" value="1"/>
</dbReference>
<keyword evidence="5 6" id="KW-0804">Transcription</keyword>
<dbReference type="HAMAP" id="MF_00073">
    <property type="entry name" value="NusB"/>
    <property type="match status" value="1"/>
</dbReference>
<comment type="function">
    <text evidence="6">Involved in transcription antitermination. Required for transcription of ribosomal RNA (rRNA) genes. Binds specifically to the boxA antiterminator sequence of the ribosomal RNA (rrn) operons.</text>
</comment>
<dbReference type="Gene3D" id="1.10.940.10">
    <property type="entry name" value="NusB-like"/>
    <property type="match status" value="1"/>
</dbReference>
<comment type="caution">
    <text evidence="8">The sequence shown here is derived from an EMBL/GenBank/DDBJ whole genome shotgun (WGS) entry which is preliminary data.</text>
</comment>
<dbReference type="GO" id="GO:0003723">
    <property type="term" value="F:RNA binding"/>
    <property type="evidence" value="ECO:0007669"/>
    <property type="project" value="UniProtKB-UniRule"/>
</dbReference>
<dbReference type="Pfam" id="PF00293">
    <property type="entry name" value="NUDIX"/>
    <property type="match status" value="1"/>
</dbReference>
<dbReference type="NCBIfam" id="TIGR01951">
    <property type="entry name" value="nusB"/>
    <property type="match status" value="1"/>
</dbReference>
<dbReference type="InterPro" id="IPR011605">
    <property type="entry name" value="NusB_fam"/>
</dbReference>
<dbReference type="PANTHER" id="PTHR11078:SF3">
    <property type="entry name" value="ANTITERMINATION NUSB DOMAIN-CONTAINING PROTEIN"/>
    <property type="match status" value="1"/>
</dbReference>
<feature type="domain" description="Nudix hydrolase" evidence="7">
    <location>
        <begin position="158"/>
        <end position="293"/>
    </location>
</feature>
<dbReference type="InterPro" id="IPR000086">
    <property type="entry name" value="NUDIX_hydrolase_dom"/>
</dbReference>
<keyword evidence="4 6" id="KW-0805">Transcription regulation</keyword>
<dbReference type="EMBL" id="MHLH01000015">
    <property type="protein sequence ID" value="OGZ03680.1"/>
    <property type="molecule type" value="Genomic_DNA"/>
</dbReference>
<dbReference type="InterPro" id="IPR006027">
    <property type="entry name" value="NusB_RsmB_TIM44"/>
</dbReference>
<evidence type="ECO:0000256" key="3">
    <source>
        <dbReference type="ARBA" id="ARBA00022884"/>
    </source>
</evidence>
<dbReference type="AlphaFoldDB" id="A0A1G2CSF0"/>
<dbReference type="STRING" id="1798657.A2648_01855"/>